<organism evidence="1 2">
    <name type="scientific">Roseovarius nubinhibens (strain ATCC BAA-591 / DSM 15170 / ISM)</name>
    <dbReference type="NCBI Taxonomy" id="89187"/>
    <lineage>
        <taxon>Bacteria</taxon>
        <taxon>Pseudomonadati</taxon>
        <taxon>Pseudomonadota</taxon>
        <taxon>Alphaproteobacteria</taxon>
        <taxon>Rhodobacterales</taxon>
        <taxon>Roseobacteraceae</taxon>
        <taxon>Roseovarius</taxon>
    </lineage>
</organism>
<dbReference type="Proteomes" id="UP000005954">
    <property type="component" value="Unassembled WGS sequence"/>
</dbReference>
<dbReference type="RefSeq" id="WP_009814569.1">
    <property type="nucleotide sequence ID" value="NZ_CH724156.1"/>
</dbReference>
<name>A3SMQ4_ROSNI</name>
<dbReference type="EMBL" id="AALY01000002">
    <property type="protein sequence ID" value="EAP75744.1"/>
    <property type="molecule type" value="Genomic_DNA"/>
</dbReference>
<dbReference type="AlphaFoldDB" id="A3SMQ4"/>
<reference evidence="1 2" key="1">
    <citation type="submission" date="2005-12" db="EMBL/GenBank/DDBJ databases">
        <authorList>
            <person name="Moran M.A."/>
            <person name="Ferriera S."/>
            <person name="Johnson J."/>
            <person name="Kravitz S."/>
            <person name="Halpern A."/>
            <person name="Remington K."/>
            <person name="Beeson K."/>
            <person name="Tran B."/>
            <person name="Rogers Y.-H."/>
            <person name="Friedman R."/>
            <person name="Venter J.C."/>
        </authorList>
    </citation>
    <scope>NUCLEOTIDE SEQUENCE [LARGE SCALE GENOMIC DNA]</scope>
    <source>
        <strain evidence="2">ATCC BAA-591 / DSM 15170 / ISM</strain>
    </source>
</reference>
<evidence type="ECO:0000313" key="1">
    <source>
        <dbReference type="EMBL" id="EAP75744.1"/>
    </source>
</evidence>
<dbReference type="InterPro" id="IPR021508">
    <property type="entry name" value="Gp17-like"/>
</dbReference>
<evidence type="ECO:0008006" key="3">
    <source>
        <dbReference type="Google" id="ProtNLM"/>
    </source>
</evidence>
<evidence type="ECO:0000313" key="2">
    <source>
        <dbReference type="Proteomes" id="UP000005954"/>
    </source>
</evidence>
<keyword evidence="2" id="KW-1185">Reference proteome</keyword>
<dbReference type="Pfam" id="PF11367">
    <property type="entry name" value="Tail_completion_gp17"/>
    <property type="match status" value="1"/>
</dbReference>
<accession>A3SMQ4</accession>
<dbReference type="eggNOG" id="ENOG503318J">
    <property type="taxonomic scope" value="Bacteria"/>
</dbReference>
<dbReference type="STRING" id="89187.ISM_12800"/>
<dbReference type="HOGENOM" id="CLU_150435_1_0_5"/>
<dbReference type="OrthoDB" id="7950654at2"/>
<proteinExistence type="predicted"/>
<comment type="caution">
    <text evidence="1">The sequence shown here is derived from an EMBL/GenBank/DDBJ whole genome shotgun (WGS) entry which is preliminary data.</text>
</comment>
<gene>
    <name evidence="1" type="ORF">ISM_12800</name>
</gene>
<protein>
    <recommendedName>
        <fullName evidence="3">DUF3168 domain-containing protein</fullName>
    </recommendedName>
</protein>
<sequence>MEELIRALLLADSGVSGLVGTTVNYGEHPAGKPLPGVLLTVISDTGGYLVNKPGGLDLARIQVDCDALSYREAKQISRAVRAALSGHAGGGIKGVFHASTRDSHKGGSNEVSQPYRVSLDFHITYSI</sequence>